<evidence type="ECO:0000256" key="2">
    <source>
        <dbReference type="ARBA" id="ARBA00006679"/>
    </source>
</evidence>
<feature type="transmembrane region" description="Helical" evidence="7">
    <location>
        <begin position="120"/>
        <end position="143"/>
    </location>
</feature>
<comment type="similarity">
    <text evidence="2">Belongs to the DoxX family.</text>
</comment>
<evidence type="ECO:0000256" key="4">
    <source>
        <dbReference type="ARBA" id="ARBA00022692"/>
    </source>
</evidence>
<dbReference type="InterPro" id="IPR051907">
    <property type="entry name" value="DoxX-like_oxidoreductase"/>
</dbReference>
<dbReference type="Pfam" id="PF07681">
    <property type="entry name" value="DoxX"/>
    <property type="match status" value="1"/>
</dbReference>
<dbReference type="PANTHER" id="PTHR33452">
    <property type="entry name" value="OXIDOREDUCTASE CATD-RELATED"/>
    <property type="match status" value="1"/>
</dbReference>
<evidence type="ECO:0000256" key="1">
    <source>
        <dbReference type="ARBA" id="ARBA00004651"/>
    </source>
</evidence>
<keyword evidence="9" id="KW-1185">Reference proteome</keyword>
<keyword evidence="5 7" id="KW-1133">Transmembrane helix</keyword>
<keyword evidence="6 7" id="KW-0472">Membrane</keyword>
<dbReference type="Proteomes" id="UP000772618">
    <property type="component" value="Unassembled WGS sequence"/>
</dbReference>
<dbReference type="PANTHER" id="PTHR33452:SF1">
    <property type="entry name" value="INNER MEMBRANE PROTEIN YPHA-RELATED"/>
    <property type="match status" value="1"/>
</dbReference>
<accession>A0ABS5VMT1</accession>
<evidence type="ECO:0000256" key="7">
    <source>
        <dbReference type="SAM" id="Phobius"/>
    </source>
</evidence>
<proteinExistence type="inferred from homology"/>
<dbReference type="RefSeq" id="WP_254152725.1">
    <property type="nucleotide sequence ID" value="NZ_JAHESD010000008.1"/>
</dbReference>
<feature type="transmembrane region" description="Helical" evidence="7">
    <location>
        <begin position="71"/>
        <end position="96"/>
    </location>
</feature>
<keyword evidence="3" id="KW-1003">Cell membrane</keyword>
<gene>
    <name evidence="8" type="ORF">KK060_05680</name>
</gene>
<keyword evidence="4 7" id="KW-0812">Transmembrane</keyword>
<sequence>MTTNQNTFKNISLLIMRLALGIVIFPHGAQKLLGWFGGYGFDGTMNYFTSSVGIPYIIGLLVIIGESFGAIAIILGLFGRFSAASLFIIILGALYFDHAQHGFFMNWFGNQKGEGYEFDLLTFGLSIPLLLQGSGAYSLDAVLERVLKRRERSDLASV</sequence>
<dbReference type="EMBL" id="JAHESD010000008">
    <property type="protein sequence ID" value="MBT1702760.1"/>
    <property type="molecule type" value="Genomic_DNA"/>
</dbReference>
<protein>
    <submittedName>
        <fullName evidence="8">DoxX family protein</fullName>
    </submittedName>
</protein>
<reference evidence="8 9" key="1">
    <citation type="submission" date="2021-05" db="EMBL/GenBank/DDBJ databases">
        <title>A Polyphasic approach of four new species of the genus Ohtaekwangia: Ohtaekwangia histidinii sp. nov., Ohtaekwangia cretensis sp. nov., Ohtaekwangia indiensis sp. nov., Ohtaekwangia reichenbachii sp. nov. from diverse environment.</title>
        <authorList>
            <person name="Octaviana S."/>
        </authorList>
    </citation>
    <scope>NUCLEOTIDE SEQUENCE [LARGE SCALE GENOMIC DNA]</scope>
    <source>
        <strain evidence="8 9">PWU20</strain>
    </source>
</reference>
<comment type="caution">
    <text evidence="8">The sequence shown here is derived from an EMBL/GenBank/DDBJ whole genome shotgun (WGS) entry which is preliminary data.</text>
</comment>
<evidence type="ECO:0000313" key="8">
    <source>
        <dbReference type="EMBL" id="MBT1702760.1"/>
    </source>
</evidence>
<name>A0ABS5VMT1_9BACT</name>
<organism evidence="8 9">
    <name type="scientific">Chryseosolibacter indicus</name>
    <dbReference type="NCBI Taxonomy" id="2782351"/>
    <lineage>
        <taxon>Bacteria</taxon>
        <taxon>Pseudomonadati</taxon>
        <taxon>Bacteroidota</taxon>
        <taxon>Cytophagia</taxon>
        <taxon>Cytophagales</taxon>
        <taxon>Chryseotaleaceae</taxon>
        <taxon>Chryseosolibacter</taxon>
    </lineage>
</organism>
<evidence type="ECO:0000256" key="3">
    <source>
        <dbReference type="ARBA" id="ARBA00022475"/>
    </source>
</evidence>
<comment type="subcellular location">
    <subcellularLocation>
        <location evidence="1">Cell membrane</location>
        <topology evidence="1">Multi-pass membrane protein</topology>
    </subcellularLocation>
</comment>
<evidence type="ECO:0000256" key="5">
    <source>
        <dbReference type="ARBA" id="ARBA00022989"/>
    </source>
</evidence>
<dbReference type="InterPro" id="IPR032808">
    <property type="entry name" value="DoxX"/>
</dbReference>
<evidence type="ECO:0000256" key="6">
    <source>
        <dbReference type="ARBA" id="ARBA00023136"/>
    </source>
</evidence>
<evidence type="ECO:0000313" key="9">
    <source>
        <dbReference type="Proteomes" id="UP000772618"/>
    </source>
</evidence>
<feature type="transmembrane region" description="Helical" evidence="7">
    <location>
        <begin position="7"/>
        <end position="25"/>
    </location>
</feature>